<accession>A0A2P2PJF8</accession>
<evidence type="ECO:0000313" key="1">
    <source>
        <dbReference type="EMBL" id="MBX54873.1"/>
    </source>
</evidence>
<dbReference type="AlphaFoldDB" id="A0A2P2PJF8"/>
<protein>
    <submittedName>
        <fullName evidence="1">Uncharacterized protein</fullName>
    </submittedName>
</protein>
<organism evidence="1">
    <name type="scientific">Rhizophora mucronata</name>
    <name type="common">Asiatic mangrove</name>
    <dbReference type="NCBI Taxonomy" id="61149"/>
    <lineage>
        <taxon>Eukaryota</taxon>
        <taxon>Viridiplantae</taxon>
        <taxon>Streptophyta</taxon>
        <taxon>Embryophyta</taxon>
        <taxon>Tracheophyta</taxon>
        <taxon>Spermatophyta</taxon>
        <taxon>Magnoliopsida</taxon>
        <taxon>eudicotyledons</taxon>
        <taxon>Gunneridae</taxon>
        <taxon>Pentapetalae</taxon>
        <taxon>rosids</taxon>
        <taxon>fabids</taxon>
        <taxon>Malpighiales</taxon>
        <taxon>Rhizophoraceae</taxon>
        <taxon>Rhizophora</taxon>
    </lineage>
</organism>
<name>A0A2P2PJF8_RHIMU</name>
<reference evidence="1" key="1">
    <citation type="submission" date="2018-02" db="EMBL/GenBank/DDBJ databases">
        <title>Rhizophora mucronata_Transcriptome.</title>
        <authorList>
            <person name="Meera S.P."/>
            <person name="Sreeshan A."/>
            <person name="Augustine A."/>
        </authorList>
    </citation>
    <scope>NUCLEOTIDE SEQUENCE</scope>
    <source>
        <tissue evidence="1">Leaf</tissue>
    </source>
</reference>
<sequence>MSSHILLLLNLQVAILVELSYVWRVHICYRFITFMLTIVTRAHVTYSVAY</sequence>
<proteinExistence type="predicted"/>
<dbReference type="EMBL" id="GGEC01074389">
    <property type="protein sequence ID" value="MBX54873.1"/>
    <property type="molecule type" value="Transcribed_RNA"/>
</dbReference>